<dbReference type="PANTHER" id="PTHR33558">
    <property type="entry name" value="GLUTAREDOXIN-LIKE PROTEIN C5ORF63 HOMOLOG"/>
    <property type="match status" value="1"/>
</dbReference>
<comment type="caution">
    <text evidence="1">The sequence shown here is derived from an EMBL/GenBank/DDBJ whole genome shotgun (WGS) entry which is preliminary data.</text>
</comment>
<accession>A0ABT6F392</accession>
<dbReference type="Gene3D" id="3.40.30.10">
    <property type="entry name" value="Glutaredoxin"/>
    <property type="match status" value="1"/>
</dbReference>
<dbReference type="RefSeq" id="WP_277868239.1">
    <property type="nucleotide sequence ID" value="NZ_JAKKUT010000008.1"/>
</dbReference>
<keyword evidence="2" id="KW-1185">Reference proteome</keyword>
<dbReference type="EMBL" id="JAKKUT010000008">
    <property type="protein sequence ID" value="MDG2992322.1"/>
    <property type="molecule type" value="Genomic_DNA"/>
</dbReference>
<protein>
    <submittedName>
        <fullName evidence="1">Glutaredoxin family protein</fullName>
    </submittedName>
</protein>
<gene>
    <name evidence="1" type="ORF">L3556_15490</name>
</gene>
<dbReference type="Pfam" id="PF05768">
    <property type="entry name" value="Glrx-like"/>
    <property type="match status" value="1"/>
</dbReference>
<name>A0ABT6F392_9SYNE</name>
<evidence type="ECO:0000313" key="2">
    <source>
        <dbReference type="Proteomes" id="UP001154265"/>
    </source>
</evidence>
<proteinExistence type="predicted"/>
<dbReference type="Proteomes" id="UP001154265">
    <property type="component" value="Unassembled WGS sequence"/>
</dbReference>
<evidence type="ECO:0000313" key="1">
    <source>
        <dbReference type="EMBL" id="MDG2992322.1"/>
    </source>
</evidence>
<organism evidence="1 2">
    <name type="scientific">Candidatus Synechococcus calcipolaris G9</name>
    <dbReference type="NCBI Taxonomy" id="1497997"/>
    <lineage>
        <taxon>Bacteria</taxon>
        <taxon>Bacillati</taxon>
        <taxon>Cyanobacteriota</taxon>
        <taxon>Cyanophyceae</taxon>
        <taxon>Synechococcales</taxon>
        <taxon>Synechococcaceae</taxon>
        <taxon>Synechococcus</taxon>
    </lineage>
</organism>
<dbReference type="InterPro" id="IPR008554">
    <property type="entry name" value="Glutaredoxin-like"/>
</dbReference>
<sequence>MSHYQLILYSKPDCHLCEGLLEKLQALTHPKFSLEIRDITTRSEWFEAYQLEVPILVQVFDGQQIVLPRFSPRASLRQLEQRLDLYLQR</sequence>
<dbReference type="SUPFAM" id="SSF52833">
    <property type="entry name" value="Thioredoxin-like"/>
    <property type="match status" value="1"/>
</dbReference>
<reference evidence="1" key="1">
    <citation type="journal article" date="2022" name="Genome Biol. Evol.">
        <title>A New Gene Family Diagnostic for Intracellular Biomineralization of Amorphous Ca Carbonates by Cyanobacteria.</title>
        <authorList>
            <person name="Benzerara K."/>
            <person name="Duprat E."/>
            <person name="Bitard-Feildel T."/>
            <person name="Caumes G."/>
            <person name="Cassier-Chauvat C."/>
            <person name="Chauvat F."/>
            <person name="Dezi M."/>
            <person name="Diop S.I."/>
            <person name="Gaschignard G."/>
            <person name="Gorgen S."/>
            <person name="Gugger M."/>
            <person name="Lopez-Garcia P."/>
            <person name="Millet M."/>
            <person name="Skouri-Panet F."/>
            <person name="Moreira D."/>
            <person name="Callebaut I."/>
        </authorList>
    </citation>
    <scope>NUCLEOTIDE SEQUENCE</scope>
    <source>
        <strain evidence="1">G9</strain>
    </source>
</reference>
<dbReference type="PANTHER" id="PTHR33558:SF1">
    <property type="entry name" value="GLUTAREDOXIN-LIKE PROTEIN C5ORF63 HOMOLOG"/>
    <property type="match status" value="1"/>
</dbReference>
<reference evidence="1" key="2">
    <citation type="submission" date="2022-01" db="EMBL/GenBank/DDBJ databases">
        <authorList>
            <person name="Zivanovic Y."/>
            <person name="Moreira D."/>
            <person name="Lopez-Garcia P."/>
        </authorList>
    </citation>
    <scope>NUCLEOTIDE SEQUENCE</scope>
    <source>
        <strain evidence="1">G9</strain>
    </source>
</reference>
<dbReference type="InterPro" id="IPR052565">
    <property type="entry name" value="Glutaredoxin-like_YDR286C"/>
</dbReference>
<dbReference type="InterPro" id="IPR036249">
    <property type="entry name" value="Thioredoxin-like_sf"/>
</dbReference>